<evidence type="ECO:0000313" key="2">
    <source>
        <dbReference type="EMBL" id="MBA2882051.1"/>
    </source>
</evidence>
<proteinExistence type="predicted"/>
<feature type="transmembrane region" description="Helical" evidence="1">
    <location>
        <begin position="204"/>
        <end position="227"/>
    </location>
</feature>
<keyword evidence="3" id="KW-1185">Reference proteome</keyword>
<feature type="transmembrane region" description="Helical" evidence="1">
    <location>
        <begin position="34"/>
        <end position="54"/>
    </location>
</feature>
<evidence type="ECO:0008006" key="4">
    <source>
        <dbReference type="Google" id="ProtNLM"/>
    </source>
</evidence>
<feature type="transmembrane region" description="Helical" evidence="1">
    <location>
        <begin position="372"/>
        <end position="394"/>
    </location>
</feature>
<reference evidence="2 3" key="1">
    <citation type="submission" date="2020-07" db="EMBL/GenBank/DDBJ databases">
        <title>Genomic Encyclopedia of Type Strains, Phase IV (KMG-IV): sequencing the most valuable type-strain genomes for metagenomic binning, comparative biology and taxonomic classification.</title>
        <authorList>
            <person name="Goeker M."/>
        </authorList>
    </citation>
    <scope>NUCLEOTIDE SEQUENCE [LARGE SCALE GENOMIC DNA]</scope>
    <source>
        <strain evidence="2 3">DSM 17721</strain>
    </source>
</reference>
<dbReference type="EMBL" id="JACDUS010000006">
    <property type="protein sequence ID" value="MBA2882051.1"/>
    <property type="molecule type" value="Genomic_DNA"/>
</dbReference>
<sequence>MGVRKKREYGAIQPGIPLGPLTLRLPFVHYRLEWADFAQGLLMAAVCLAIIPVLTETLGMSFQVALAIVILNGTLYLAHVTFGDPVVPGWITPAIPLIIAHVTTFDPGPERMQALIAFQLLFGVFCVGLGVSGLAKRFIALIPNAVQSAVLVGAGFAAVMLIFKPGEGSKSFDSLPVTITICVGLAFYLLFSESFKAIKRKHKWAYYLGNLGMMPALALAIFVGPLAGEIPWPDYSGIGFFSRPDFAGLFSDFTMLGAIPIPSAAMFVSSIPLVLSAYIVVFGDVLQSQALLEDAQRYRPDEKIDYNPNRSHIIFGGRNVFMSVFGPDISMCGPLWAAMQVVVCTRYKNGPEAMESINSGAASFRWGTWTSYFIAPIVATVKPILGIGLASTMMVQGYVSVRVGVLKSKGFNDLGIAGVAGAILATRGAAWGLGAALLLVVLQYTGGAWKKAYKPEDPVFPIDSPEEIQKEVEENLGAISQRSNNNK</sequence>
<gene>
    <name evidence="2" type="ORF">HNR65_002385</name>
</gene>
<evidence type="ECO:0000313" key="3">
    <source>
        <dbReference type="Proteomes" id="UP000525298"/>
    </source>
</evidence>
<dbReference type="Proteomes" id="UP000525298">
    <property type="component" value="Unassembled WGS sequence"/>
</dbReference>
<feature type="transmembrane region" description="Helical" evidence="1">
    <location>
        <begin position="259"/>
        <end position="281"/>
    </location>
</feature>
<organism evidence="2 3">
    <name type="scientific">Desulfosalsimonas propionicica</name>
    <dbReference type="NCBI Taxonomy" id="332175"/>
    <lineage>
        <taxon>Bacteria</taxon>
        <taxon>Pseudomonadati</taxon>
        <taxon>Thermodesulfobacteriota</taxon>
        <taxon>Desulfobacteria</taxon>
        <taxon>Desulfobacterales</taxon>
        <taxon>Desulfosalsimonadaceae</taxon>
        <taxon>Desulfosalsimonas</taxon>
    </lineage>
</organism>
<keyword evidence="1" id="KW-0472">Membrane</keyword>
<evidence type="ECO:0000256" key="1">
    <source>
        <dbReference type="SAM" id="Phobius"/>
    </source>
</evidence>
<name>A0A7W0HLJ6_9BACT</name>
<feature type="transmembrane region" description="Helical" evidence="1">
    <location>
        <begin position="114"/>
        <end position="134"/>
    </location>
</feature>
<accession>A0A7W0HLJ6</accession>
<feature type="transmembrane region" description="Helical" evidence="1">
    <location>
        <begin position="60"/>
        <end position="78"/>
    </location>
</feature>
<feature type="transmembrane region" description="Helical" evidence="1">
    <location>
        <begin position="85"/>
        <end position="102"/>
    </location>
</feature>
<comment type="caution">
    <text evidence="2">The sequence shown here is derived from an EMBL/GenBank/DDBJ whole genome shotgun (WGS) entry which is preliminary data.</text>
</comment>
<feature type="transmembrane region" description="Helical" evidence="1">
    <location>
        <begin position="175"/>
        <end position="192"/>
    </location>
</feature>
<keyword evidence="1" id="KW-0812">Transmembrane</keyword>
<feature type="transmembrane region" description="Helical" evidence="1">
    <location>
        <begin position="141"/>
        <end position="163"/>
    </location>
</feature>
<keyword evidence="1" id="KW-1133">Transmembrane helix</keyword>
<protein>
    <recommendedName>
        <fullName evidence="4">Permease family protein</fullName>
    </recommendedName>
</protein>
<dbReference type="RefSeq" id="WP_181551699.1">
    <property type="nucleotide sequence ID" value="NZ_JACDUS010000006.1"/>
</dbReference>
<dbReference type="AlphaFoldDB" id="A0A7W0HLJ6"/>
<feature type="transmembrane region" description="Helical" evidence="1">
    <location>
        <begin position="414"/>
        <end position="442"/>
    </location>
</feature>